<dbReference type="Proteomes" id="UP000620124">
    <property type="component" value="Unassembled WGS sequence"/>
</dbReference>
<dbReference type="Gene3D" id="3.60.130.30">
    <property type="match status" value="1"/>
</dbReference>
<evidence type="ECO:0000313" key="2">
    <source>
        <dbReference type="Proteomes" id="UP000620124"/>
    </source>
</evidence>
<reference evidence="1" key="1">
    <citation type="submission" date="2020-05" db="EMBL/GenBank/DDBJ databases">
        <title>Mycena genomes resolve the evolution of fungal bioluminescence.</title>
        <authorList>
            <person name="Tsai I.J."/>
        </authorList>
    </citation>
    <scope>NUCLEOTIDE SEQUENCE</scope>
    <source>
        <strain evidence="1">CCC161011</strain>
    </source>
</reference>
<dbReference type="OrthoDB" id="3249298at2759"/>
<protein>
    <submittedName>
        <fullName evidence="1">Uncharacterized protein</fullName>
    </submittedName>
</protein>
<name>A0A8H7DEM9_9AGAR</name>
<accession>A0A8H7DEM9</accession>
<proteinExistence type="predicted"/>
<comment type="caution">
    <text evidence="1">The sequence shown here is derived from an EMBL/GenBank/DDBJ whole genome shotgun (WGS) entry which is preliminary data.</text>
</comment>
<evidence type="ECO:0000313" key="1">
    <source>
        <dbReference type="EMBL" id="KAF7371590.1"/>
    </source>
</evidence>
<sequence>MGKRKRPGHRGKGEATMAKKIDRYLAEGGVYQRGQKKIEELTAVFELDLPFPDHFAGGTRNRTLVAQKAAEGGWLDPSELPDITTDDRLKLFIKTNDPTLEQLEYFGPNQYPRWLFDKHFADPSQRVLLCSDCAPEWLAMRFPDVIPLRMQRKLLASWDEAIAVGLRFPKTEAQRSSTPALHLGVWNLYSNTPYITADSRQKIVPRKRTSRGIQLARSKEKRVIARLDVFLGIIKSGVVPKLKNLVEWDAGEGARIRHRMHQRVRATLTREFRRRPNLDFGGLFFTVAVKEGSSEVLHVDWNDNLHTYAIIFCVGDYTGGEFCIPQIGYRIPLRPGAVLAVRTRLLAHCTHVGSGRRLVFTCFTDSTLLEQTITGDFAFL</sequence>
<keyword evidence="2" id="KW-1185">Reference proteome</keyword>
<organism evidence="1 2">
    <name type="scientific">Mycena venus</name>
    <dbReference type="NCBI Taxonomy" id="2733690"/>
    <lineage>
        <taxon>Eukaryota</taxon>
        <taxon>Fungi</taxon>
        <taxon>Dikarya</taxon>
        <taxon>Basidiomycota</taxon>
        <taxon>Agaricomycotina</taxon>
        <taxon>Agaricomycetes</taxon>
        <taxon>Agaricomycetidae</taxon>
        <taxon>Agaricales</taxon>
        <taxon>Marasmiineae</taxon>
        <taxon>Mycenaceae</taxon>
        <taxon>Mycena</taxon>
    </lineage>
</organism>
<gene>
    <name evidence="1" type="ORF">MVEN_00014400</name>
</gene>
<dbReference type="EMBL" id="JACAZI010000001">
    <property type="protein sequence ID" value="KAF7371590.1"/>
    <property type="molecule type" value="Genomic_DNA"/>
</dbReference>
<dbReference type="AlphaFoldDB" id="A0A8H7DEM9"/>